<gene>
    <name evidence="1" type="ORF">E3C22_15255</name>
</gene>
<dbReference type="AlphaFoldDB" id="A0A4Y8RJ78"/>
<dbReference type="RefSeq" id="WP_167591788.1">
    <property type="nucleotide sequence ID" value="NZ_SOZD01000004.1"/>
</dbReference>
<sequence length="154" mass="17185">MSCCRPAVDVNRHAAVGRALAYCMTDDVFGQMPLRAIARLIIGQVNRSQYFFLMEDGVVHGYCGWMRCTAADGEAWVTGRQPEPHPVPDGEACIVNMWKSSGPEVNAAISRELRRRLADATHLYARRFYADGRIRPVRITAPRFAATPSSERAM</sequence>
<evidence type="ECO:0000313" key="2">
    <source>
        <dbReference type="Proteomes" id="UP000298179"/>
    </source>
</evidence>
<name>A0A4Y8RJ78_9HYPH</name>
<dbReference type="Proteomes" id="UP000298179">
    <property type="component" value="Unassembled WGS sequence"/>
</dbReference>
<accession>A0A4Y8RJ78</accession>
<evidence type="ECO:0000313" key="1">
    <source>
        <dbReference type="EMBL" id="TFF22004.1"/>
    </source>
</evidence>
<comment type="caution">
    <text evidence="1">The sequence shown here is derived from an EMBL/GenBank/DDBJ whole genome shotgun (WGS) entry which is preliminary data.</text>
</comment>
<dbReference type="EMBL" id="SOZD01000004">
    <property type="protein sequence ID" value="TFF22004.1"/>
    <property type="molecule type" value="Genomic_DNA"/>
</dbReference>
<organism evidence="1 2">
    <name type="scientific">Jiella endophytica</name>
    <dbReference type="NCBI Taxonomy" id="2558362"/>
    <lineage>
        <taxon>Bacteria</taxon>
        <taxon>Pseudomonadati</taxon>
        <taxon>Pseudomonadota</taxon>
        <taxon>Alphaproteobacteria</taxon>
        <taxon>Hyphomicrobiales</taxon>
        <taxon>Aurantimonadaceae</taxon>
        <taxon>Jiella</taxon>
    </lineage>
</organism>
<proteinExistence type="predicted"/>
<evidence type="ECO:0008006" key="3">
    <source>
        <dbReference type="Google" id="ProtNLM"/>
    </source>
</evidence>
<protein>
    <recommendedName>
        <fullName evidence="3">Toxin-activating lysine-acyltransferase</fullName>
    </recommendedName>
</protein>
<keyword evidence="2" id="KW-1185">Reference proteome</keyword>
<reference evidence="1 2" key="1">
    <citation type="submission" date="2019-03" db="EMBL/GenBank/DDBJ databases">
        <title>Jiella endophytica sp. nov., a novel endophytic bacterium isolated from root of Ficus microcarpa Linn. f.</title>
        <authorList>
            <person name="Tuo L."/>
        </authorList>
    </citation>
    <scope>NUCLEOTIDE SEQUENCE [LARGE SCALE GENOMIC DNA]</scope>
    <source>
        <strain evidence="1 2">CBS5Q-3</strain>
    </source>
</reference>